<protein>
    <recommendedName>
        <fullName evidence="2">Ribose 5-phosphate isomerase A</fullName>
    </recommendedName>
</protein>
<proteinExistence type="predicted"/>
<reference evidence="1" key="1">
    <citation type="submission" date="2018-05" db="EMBL/GenBank/DDBJ databases">
        <authorList>
            <person name="Lanie J.A."/>
            <person name="Ng W.-L."/>
            <person name="Kazmierczak K.M."/>
            <person name="Andrzejewski T.M."/>
            <person name="Davidsen T.M."/>
            <person name="Wayne K.J."/>
            <person name="Tettelin H."/>
            <person name="Glass J.I."/>
            <person name="Rusch D."/>
            <person name="Podicherti R."/>
            <person name="Tsui H.-C.T."/>
            <person name="Winkler M.E."/>
        </authorList>
    </citation>
    <scope>NUCLEOTIDE SEQUENCE</scope>
</reference>
<name>A0A382QUS8_9ZZZZ</name>
<gene>
    <name evidence="1" type="ORF">METZ01_LOCUS342108</name>
</gene>
<sequence>LQNINGVRDTGFFINMATKIIIGNDEGTRVLE</sequence>
<dbReference type="EMBL" id="UINC01117079">
    <property type="protein sequence ID" value="SVC89254.1"/>
    <property type="molecule type" value="Genomic_DNA"/>
</dbReference>
<accession>A0A382QUS8</accession>
<evidence type="ECO:0000313" key="1">
    <source>
        <dbReference type="EMBL" id="SVC89254.1"/>
    </source>
</evidence>
<evidence type="ECO:0008006" key="2">
    <source>
        <dbReference type="Google" id="ProtNLM"/>
    </source>
</evidence>
<organism evidence="1">
    <name type="scientific">marine metagenome</name>
    <dbReference type="NCBI Taxonomy" id="408172"/>
    <lineage>
        <taxon>unclassified sequences</taxon>
        <taxon>metagenomes</taxon>
        <taxon>ecological metagenomes</taxon>
    </lineage>
</organism>
<dbReference type="AlphaFoldDB" id="A0A382QUS8"/>
<feature type="non-terminal residue" evidence="1">
    <location>
        <position position="1"/>
    </location>
</feature>